<dbReference type="GO" id="GO:0009279">
    <property type="term" value="C:cell outer membrane"/>
    <property type="evidence" value="ECO:0007669"/>
    <property type="project" value="UniProtKB-SubCell"/>
</dbReference>
<dbReference type="Pfam" id="PF13620">
    <property type="entry name" value="CarboxypepD_reg"/>
    <property type="match status" value="1"/>
</dbReference>
<protein>
    <submittedName>
        <fullName evidence="9">Putative TonB-dependent receptor</fullName>
    </submittedName>
</protein>
<feature type="signal peptide" evidence="7">
    <location>
        <begin position="1"/>
        <end position="25"/>
    </location>
</feature>
<keyword evidence="2" id="KW-0813">Transport</keyword>
<evidence type="ECO:0000256" key="5">
    <source>
        <dbReference type="ARBA" id="ARBA00023136"/>
    </source>
</evidence>
<keyword evidence="9" id="KW-0675">Receptor</keyword>
<dbReference type="InterPro" id="IPR036942">
    <property type="entry name" value="Beta-barrel_TonB_sf"/>
</dbReference>
<evidence type="ECO:0000256" key="6">
    <source>
        <dbReference type="ARBA" id="ARBA00023237"/>
    </source>
</evidence>
<dbReference type="InterPro" id="IPR039426">
    <property type="entry name" value="TonB-dep_rcpt-like"/>
</dbReference>
<gene>
    <name evidence="9" type="ORF">SBA1_1040061</name>
</gene>
<dbReference type="OrthoDB" id="97893at2"/>
<proteinExistence type="predicted"/>
<dbReference type="Pfam" id="PF25183">
    <property type="entry name" value="OMP_b-brl_4"/>
    <property type="match status" value="1"/>
</dbReference>
<organism evidence="9 10">
    <name type="scientific">Candidatus Sulfotelmatobacter kueseliae</name>
    <dbReference type="NCBI Taxonomy" id="2042962"/>
    <lineage>
        <taxon>Bacteria</taxon>
        <taxon>Pseudomonadati</taxon>
        <taxon>Acidobacteriota</taxon>
        <taxon>Terriglobia</taxon>
        <taxon>Terriglobales</taxon>
        <taxon>Candidatus Korobacteraceae</taxon>
        <taxon>Candidatus Sulfotelmatobacter</taxon>
    </lineage>
</organism>
<evidence type="ECO:0000313" key="10">
    <source>
        <dbReference type="Proteomes" id="UP000238701"/>
    </source>
</evidence>
<accession>A0A2U3JXY0</accession>
<dbReference type="GO" id="GO:0044718">
    <property type="term" value="P:siderophore transmembrane transport"/>
    <property type="evidence" value="ECO:0007669"/>
    <property type="project" value="TreeGrafter"/>
</dbReference>
<reference evidence="10" key="1">
    <citation type="submission" date="2018-02" db="EMBL/GenBank/DDBJ databases">
        <authorList>
            <person name="Hausmann B."/>
        </authorList>
    </citation>
    <scope>NUCLEOTIDE SEQUENCE [LARGE SCALE GENOMIC DNA]</scope>
    <source>
        <strain evidence="10">Peat soil MAG SbA1</strain>
    </source>
</reference>
<keyword evidence="6" id="KW-0998">Cell outer membrane</keyword>
<evidence type="ECO:0000256" key="7">
    <source>
        <dbReference type="SAM" id="SignalP"/>
    </source>
</evidence>
<name>A0A2U3JXY0_9BACT</name>
<dbReference type="InterPro" id="IPR008969">
    <property type="entry name" value="CarboxyPept-like_regulatory"/>
</dbReference>
<evidence type="ECO:0000259" key="8">
    <source>
        <dbReference type="Pfam" id="PF25183"/>
    </source>
</evidence>
<keyword evidence="3" id="KW-1134">Transmembrane beta strand</keyword>
<dbReference type="Gene3D" id="2.60.40.1120">
    <property type="entry name" value="Carboxypeptidase-like, regulatory domain"/>
    <property type="match status" value="1"/>
</dbReference>
<keyword evidence="5" id="KW-0472">Membrane</keyword>
<dbReference type="PANTHER" id="PTHR30069:SF46">
    <property type="entry name" value="OAR PROTEIN"/>
    <property type="match status" value="1"/>
</dbReference>
<dbReference type="PANTHER" id="PTHR30069">
    <property type="entry name" value="TONB-DEPENDENT OUTER MEMBRANE RECEPTOR"/>
    <property type="match status" value="1"/>
</dbReference>
<evidence type="ECO:0000256" key="1">
    <source>
        <dbReference type="ARBA" id="ARBA00004571"/>
    </source>
</evidence>
<evidence type="ECO:0000256" key="2">
    <source>
        <dbReference type="ARBA" id="ARBA00022448"/>
    </source>
</evidence>
<evidence type="ECO:0000313" key="9">
    <source>
        <dbReference type="EMBL" id="SPF32293.1"/>
    </source>
</evidence>
<dbReference type="InterPro" id="IPR057601">
    <property type="entry name" value="Oar-like_b-barrel"/>
</dbReference>
<evidence type="ECO:0000256" key="4">
    <source>
        <dbReference type="ARBA" id="ARBA00022692"/>
    </source>
</evidence>
<sequence>MKRTILASAIFSFLLLAGWCSVARAQQVQGSFTGQVTDSSGAVIGGAQVTAVEQDTGFTRGATTVADGSYLIPLLPPGHYRLEVQAAGFEKTRTGTVQLLVNAHLKIDFQMKVGAQATEITVSAPPTVLDTQSSSVGTTIEQGKVQELPLNGRHFLELTLFTPGVVPAAGGSENSERGGAINVNGLRESMNNYLLDGMSNTTMSVGQYVVTPPLDSVQEFRMETGMYDARFGGQAGAQVNMVTRSGTNQLHGSLHDFVRNKIFDAPNYFEPEVPPFVRNQFGATLGGPITLPSIYKGRDRSFFFLAFEELRESRAFYNNSLVPTLKERGGDFSDLLDSDCAAPTVLINPVALLSGTVQPFTNINQVLPAADPVGQALMNLYPQPNIPNAACGDANYQAEGKRGIALATYTARVDHQWGTKDTMFFRFGQTLDHTFLPFAGGSALPGYGQRNRDGFMIAGLDWTHTFRHSLLNEFKFGYNRWKLDYINQDQGQTIAQQLGILGLSTIPSQTGVPNMNVGSYVSMGSDESTPQTGAVNTFELADTVTQVHGNHSMAYGVSVASVHRGNFSEDNTIRGEFDFTGLVTGGLGNLTPGDLGLPANTILGNGLADALLGLPTYWINGIAAYISGAMNSPNFFFQDNWKVRPNLTLNLGLRYEYNGLVTDQKNQFANFDFQNGDIMVAGTSAVTLMQYDSTTGSYTTVGTTSLGSTAENRALQYPDRDDFAPRLGFSWSPQAKTVVRGGGGVFYDRTFGDVDFQKSANPPFAKESFGELTTVLPLNPAEVGTGAILQSVFEPNMVGPAFASPSPFNLHFRDAKIYEWTLNVQRELPRAFLLEVGYVGTRGLHLVREWDPNEPIPNPATQTTTQPYPNYGNFTYTDSNGDSIYHSLQTKLERHFSDGMALLVAYTYSKSIDTNSTVFGTNRNTNFPQNSHDLAAERARSEFDIRHRLSAAYVYKLPFGAGRFQAGNHVLNYLVSDWEVSGIFTAQSGPPFTPQISGDISQTNEGDDRPNLVGNPVPAKQTPNQWVLASAFSAPAPYTFGDAGRNSLTGPGLASWDFSVSRHFRLTEGTALEFDGQIFNLLNRANFDVPQADLASPSFGKIFNTVQAVAGFASGGPGDPREVQLGLKLIF</sequence>
<dbReference type="SUPFAM" id="SSF56935">
    <property type="entry name" value="Porins"/>
    <property type="match status" value="1"/>
</dbReference>
<evidence type="ECO:0000256" key="3">
    <source>
        <dbReference type="ARBA" id="ARBA00022452"/>
    </source>
</evidence>
<dbReference type="AlphaFoldDB" id="A0A2U3JXY0"/>
<dbReference type="GO" id="GO:0015344">
    <property type="term" value="F:siderophore uptake transmembrane transporter activity"/>
    <property type="evidence" value="ECO:0007669"/>
    <property type="project" value="TreeGrafter"/>
</dbReference>
<feature type="domain" description="TonB-dependent transporter Oar-like beta-barrel" evidence="8">
    <location>
        <begin position="242"/>
        <end position="1107"/>
    </location>
</feature>
<keyword evidence="4" id="KW-0812">Transmembrane</keyword>
<dbReference type="Proteomes" id="UP000238701">
    <property type="component" value="Unassembled WGS sequence"/>
</dbReference>
<feature type="chain" id="PRO_5015757414" evidence="7">
    <location>
        <begin position="26"/>
        <end position="1131"/>
    </location>
</feature>
<dbReference type="SUPFAM" id="SSF49464">
    <property type="entry name" value="Carboxypeptidase regulatory domain-like"/>
    <property type="match status" value="1"/>
</dbReference>
<dbReference type="EMBL" id="OMOD01000007">
    <property type="protein sequence ID" value="SPF32293.1"/>
    <property type="molecule type" value="Genomic_DNA"/>
</dbReference>
<comment type="subcellular location">
    <subcellularLocation>
        <location evidence="1">Cell outer membrane</location>
        <topology evidence="1">Multi-pass membrane protein</topology>
    </subcellularLocation>
</comment>
<keyword evidence="7" id="KW-0732">Signal</keyword>
<dbReference type="Gene3D" id="2.40.170.20">
    <property type="entry name" value="TonB-dependent receptor, beta-barrel domain"/>
    <property type="match status" value="1"/>
</dbReference>